<feature type="region of interest" description="Disordered" evidence="2">
    <location>
        <begin position="106"/>
        <end position="144"/>
    </location>
</feature>
<feature type="coiled-coil region" evidence="1">
    <location>
        <begin position="12"/>
        <end position="95"/>
    </location>
</feature>
<evidence type="ECO:0000313" key="4">
    <source>
        <dbReference type="Proteomes" id="UP000675881"/>
    </source>
</evidence>
<sequence>MLKRQTSSSLVLEDLQKSNEELRKKLSDSLLKDSSLSLESSSIVIQKLCEKESEELRRTVSRLERLLALEREERNANEEKAIELLTDVKRQWQEREEIRIQRMRTEVESAHSHSHEVARRNANSSRNWRDPPPSWKMLWTSKTN</sequence>
<proteinExistence type="predicted"/>
<protein>
    <submittedName>
        <fullName evidence="3">(salmon louse) hypothetical protein</fullName>
    </submittedName>
</protein>
<keyword evidence="1" id="KW-0175">Coiled coil</keyword>
<keyword evidence="4" id="KW-1185">Reference proteome</keyword>
<reference evidence="3" key="1">
    <citation type="submission" date="2021-02" db="EMBL/GenBank/DDBJ databases">
        <authorList>
            <person name="Bekaert M."/>
        </authorList>
    </citation>
    <scope>NUCLEOTIDE SEQUENCE</scope>
    <source>
        <strain evidence="3">IoA-00</strain>
    </source>
</reference>
<dbReference type="Proteomes" id="UP000675881">
    <property type="component" value="Chromosome 3"/>
</dbReference>
<evidence type="ECO:0000256" key="1">
    <source>
        <dbReference type="SAM" id="Coils"/>
    </source>
</evidence>
<feature type="compositionally biased region" description="Basic and acidic residues" evidence="2">
    <location>
        <begin position="106"/>
        <end position="119"/>
    </location>
</feature>
<evidence type="ECO:0000256" key="2">
    <source>
        <dbReference type="SAM" id="MobiDB-lite"/>
    </source>
</evidence>
<name>A0A7R8CRA3_LEPSM</name>
<dbReference type="EMBL" id="HG994582">
    <property type="protein sequence ID" value="CAF2900853.1"/>
    <property type="molecule type" value="Genomic_DNA"/>
</dbReference>
<evidence type="ECO:0000313" key="3">
    <source>
        <dbReference type="EMBL" id="CAF2900853.1"/>
    </source>
</evidence>
<organism evidence="3 4">
    <name type="scientific">Lepeophtheirus salmonis</name>
    <name type="common">Salmon louse</name>
    <name type="synonym">Caligus salmonis</name>
    <dbReference type="NCBI Taxonomy" id="72036"/>
    <lineage>
        <taxon>Eukaryota</taxon>
        <taxon>Metazoa</taxon>
        <taxon>Ecdysozoa</taxon>
        <taxon>Arthropoda</taxon>
        <taxon>Crustacea</taxon>
        <taxon>Multicrustacea</taxon>
        <taxon>Hexanauplia</taxon>
        <taxon>Copepoda</taxon>
        <taxon>Siphonostomatoida</taxon>
        <taxon>Caligidae</taxon>
        <taxon>Lepeophtheirus</taxon>
    </lineage>
</organism>
<accession>A0A7R8CRA3</accession>
<gene>
    <name evidence="3" type="ORF">LSAA_8071</name>
</gene>
<dbReference type="AlphaFoldDB" id="A0A7R8CRA3"/>